<feature type="compositionally biased region" description="Basic and acidic residues" evidence="3">
    <location>
        <begin position="283"/>
        <end position="303"/>
    </location>
</feature>
<evidence type="ECO:0000313" key="6">
    <source>
        <dbReference type="Proteomes" id="UP001497512"/>
    </source>
</evidence>
<organism evidence="5 6">
    <name type="scientific">Sphagnum troendelagicum</name>
    <dbReference type="NCBI Taxonomy" id="128251"/>
    <lineage>
        <taxon>Eukaryota</taxon>
        <taxon>Viridiplantae</taxon>
        <taxon>Streptophyta</taxon>
        <taxon>Embryophyta</taxon>
        <taxon>Bryophyta</taxon>
        <taxon>Sphagnophytina</taxon>
        <taxon>Sphagnopsida</taxon>
        <taxon>Sphagnales</taxon>
        <taxon>Sphagnaceae</taxon>
        <taxon>Sphagnum</taxon>
    </lineage>
</organism>
<evidence type="ECO:0000256" key="2">
    <source>
        <dbReference type="ARBA" id="ARBA00023235"/>
    </source>
</evidence>
<dbReference type="PANTHER" id="PTHR13774:SF17">
    <property type="entry name" value="PHENAZINE BIOSYNTHESIS-LIKE DOMAIN-CONTAINING PROTEIN"/>
    <property type="match status" value="1"/>
</dbReference>
<feature type="chain" id="PRO_5045312765" evidence="4">
    <location>
        <begin position="29"/>
        <end position="563"/>
    </location>
</feature>
<dbReference type="Pfam" id="PF02567">
    <property type="entry name" value="PhzC-PhzF"/>
    <property type="match status" value="2"/>
</dbReference>
<evidence type="ECO:0000256" key="4">
    <source>
        <dbReference type="SAM" id="SignalP"/>
    </source>
</evidence>
<keyword evidence="2" id="KW-0413">Isomerase</keyword>
<feature type="signal peptide" evidence="4">
    <location>
        <begin position="1"/>
        <end position="28"/>
    </location>
</feature>
<evidence type="ECO:0000256" key="1">
    <source>
        <dbReference type="ARBA" id="ARBA00008270"/>
    </source>
</evidence>
<accession>A0ABP0UL73</accession>
<feature type="compositionally biased region" description="Acidic residues" evidence="3">
    <location>
        <begin position="168"/>
        <end position="180"/>
    </location>
</feature>
<dbReference type="SUPFAM" id="SSF54506">
    <property type="entry name" value="Diaminopimelate epimerase-like"/>
    <property type="match status" value="1"/>
</dbReference>
<dbReference type="Gene3D" id="3.10.310.10">
    <property type="entry name" value="Diaminopimelate Epimerase, Chain A, domain 1"/>
    <property type="match status" value="2"/>
</dbReference>
<gene>
    <name evidence="5" type="ORF">CSSPTR1EN2_LOCUS17194</name>
</gene>
<reference evidence="5" key="1">
    <citation type="submission" date="2024-02" db="EMBL/GenBank/DDBJ databases">
        <authorList>
            <consortium name="ELIXIR-Norway"/>
            <consortium name="Elixir Norway"/>
        </authorList>
    </citation>
    <scope>NUCLEOTIDE SEQUENCE</scope>
</reference>
<evidence type="ECO:0000256" key="3">
    <source>
        <dbReference type="SAM" id="MobiDB-lite"/>
    </source>
</evidence>
<dbReference type="EMBL" id="OZ019896">
    <property type="protein sequence ID" value="CAK9224163.1"/>
    <property type="molecule type" value="Genomic_DNA"/>
</dbReference>
<proteinExistence type="inferred from homology"/>
<keyword evidence="6" id="KW-1185">Reference proteome</keyword>
<feature type="region of interest" description="Disordered" evidence="3">
    <location>
        <begin position="154"/>
        <end position="185"/>
    </location>
</feature>
<feature type="region of interest" description="Disordered" evidence="3">
    <location>
        <begin position="377"/>
        <end position="396"/>
    </location>
</feature>
<dbReference type="InterPro" id="IPR003719">
    <property type="entry name" value="Phenazine_PhzF-like"/>
</dbReference>
<keyword evidence="4" id="KW-0732">Signal</keyword>
<evidence type="ECO:0000313" key="5">
    <source>
        <dbReference type="EMBL" id="CAK9224163.1"/>
    </source>
</evidence>
<name>A0ABP0UL73_9BRYO</name>
<dbReference type="PANTHER" id="PTHR13774">
    <property type="entry name" value="PHENAZINE BIOSYNTHESIS PROTEIN"/>
    <property type="match status" value="1"/>
</dbReference>
<comment type="similarity">
    <text evidence="1">Belongs to the PhzF family.</text>
</comment>
<protein>
    <submittedName>
        <fullName evidence="5">Uncharacterized protein</fullName>
    </submittedName>
</protein>
<sequence length="563" mass="62263">MDLEQISDIVLLILCALLLCAREKLVCGTRDECEGGRQVHRETGERETGFLRIWISFLVFEVVAMATFRSCIFKLAHCGTGVSQLRGEQLPTTPALAAADQHSTCRLRGVRRISCAIEIPTPLKNQSGAQILGRNYHHHPLGISARFDGMKTRGGGRLFDSHPPTSSSEEEQEEEEEELVEGSIPMPSEENIRNRVMEEVMQRMTDVDLKEAAQKYDLEEELFAEIDYAQIDAFTDHAFGGNPAAVCYLPYEKNDKWLQLIARQFNLSETAFLVKRQNTTTRSKDAQKGRLSEVDDESGKALKDVQQQKQGIPVEEENEFDLRWFTPTVEVDLCGHATLASAHLLFASGIVLGDTVLFHTKSGVLKATKVSGYEEYEELPEEEHEELGKRPERRRPGGKGVVQLDFPLVPAVPCNDTFLLSEALGGVAVKWAGETSLGDYLVELPSGADIERVKPQFHKMMDFHGRGGVIITALAPEDSEYDFVSRFFCPKGGISEDPATGSAHCTLGPYWASKLGKKELKAFQASERGAKILVQVDEDAGRVYLQGGAVLVMAGVLLNTMAS</sequence>
<dbReference type="Proteomes" id="UP001497512">
    <property type="component" value="Chromosome 4"/>
</dbReference>
<feature type="region of interest" description="Disordered" evidence="3">
    <location>
        <begin position="283"/>
        <end position="310"/>
    </location>
</feature>